<reference evidence="3 4" key="1">
    <citation type="submission" date="2021-03" db="EMBL/GenBank/DDBJ databases">
        <title>Sequencing the genomes of 1000 actinobacteria strains.</title>
        <authorList>
            <person name="Klenk H.-P."/>
        </authorList>
    </citation>
    <scope>NUCLEOTIDE SEQUENCE [LARGE SCALE GENOMIC DNA]</scope>
    <source>
        <strain evidence="3 4">DSM 20168</strain>
    </source>
</reference>
<evidence type="ECO:0000256" key="1">
    <source>
        <dbReference type="ARBA" id="ARBA00006464"/>
    </source>
</evidence>
<accession>A0ABS4XS19</accession>
<evidence type="ECO:0000259" key="2">
    <source>
        <dbReference type="Pfam" id="PF02397"/>
    </source>
</evidence>
<dbReference type="Pfam" id="PF02397">
    <property type="entry name" value="Bac_transf"/>
    <property type="match status" value="1"/>
</dbReference>
<dbReference type="EMBL" id="JAGIOJ010000001">
    <property type="protein sequence ID" value="MBP2399308.1"/>
    <property type="molecule type" value="Genomic_DNA"/>
</dbReference>
<protein>
    <submittedName>
        <fullName evidence="3">Lipopolysaccharide/colanic/teichoic acid biosynthesis glycosyltransferase</fullName>
    </submittedName>
</protein>
<proteinExistence type="inferred from homology"/>
<gene>
    <name evidence="3" type="ORF">JOF39_002389</name>
</gene>
<evidence type="ECO:0000313" key="4">
    <source>
        <dbReference type="Proteomes" id="UP001195422"/>
    </source>
</evidence>
<keyword evidence="4" id="KW-1185">Reference proteome</keyword>
<evidence type="ECO:0000313" key="3">
    <source>
        <dbReference type="EMBL" id="MBP2399308.1"/>
    </source>
</evidence>
<organism evidence="3 4">
    <name type="scientific">Glutamicibacter protophormiae</name>
    <name type="common">Brevibacterium protophormiae</name>
    <dbReference type="NCBI Taxonomy" id="37930"/>
    <lineage>
        <taxon>Bacteria</taxon>
        <taxon>Bacillati</taxon>
        <taxon>Actinomycetota</taxon>
        <taxon>Actinomycetes</taxon>
        <taxon>Micrococcales</taxon>
        <taxon>Micrococcaceae</taxon>
        <taxon>Glutamicibacter</taxon>
    </lineage>
</organism>
<dbReference type="InterPro" id="IPR003362">
    <property type="entry name" value="Bact_transf"/>
</dbReference>
<comment type="caution">
    <text evidence="3">The sequence shown here is derived from an EMBL/GenBank/DDBJ whole genome shotgun (WGS) entry which is preliminary data.</text>
</comment>
<comment type="similarity">
    <text evidence="1">Belongs to the bacterial sugar transferase family.</text>
</comment>
<dbReference type="PANTHER" id="PTHR30576">
    <property type="entry name" value="COLANIC BIOSYNTHESIS UDP-GLUCOSE LIPID CARRIER TRANSFERASE"/>
    <property type="match status" value="1"/>
</dbReference>
<name>A0ABS4XS19_GLUPR</name>
<dbReference type="PANTHER" id="PTHR30576:SF8">
    <property type="entry name" value="UNDECAPRENYL-PHOSPHATE GALACTOSE PHOSPHOTRANSFERASE"/>
    <property type="match status" value="1"/>
</dbReference>
<sequence length="206" mass="22893">MSTRLQRYDVVKRGIDIIGAGAGLVLLSPVMGATAMLVRAKLGSPVLFTQERPGLNGKIFTLYKFRSMLHVDEAKGLLSDEDRLTKFGKILRSTSLDELPSLINVLKGEMSLVGPRPLLVEYLERYTPAQARRHEVRPGITGAAQVSGRNAITWEQKFAHDINYVENRSLRLDADIIYRTLKAVFAREGINQQGHVSTTKFGALDD</sequence>
<feature type="domain" description="Bacterial sugar transferase" evidence="2">
    <location>
        <begin position="12"/>
        <end position="185"/>
    </location>
</feature>
<dbReference type="RefSeq" id="WP_188950003.1">
    <property type="nucleotide sequence ID" value="NZ_BMPH01000019.1"/>
</dbReference>
<dbReference type="Proteomes" id="UP001195422">
    <property type="component" value="Unassembled WGS sequence"/>
</dbReference>